<reference evidence="2" key="1">
    <citation type="journal article" date="2019" name="Int. J. Syst. Evol. Microbiol.">
        <title>The Global Catalogue of Microorganisms (GCM) 10K type strain sequencing project: providing services to taxonomists for standard genome sequencing and annotation.</title>
        <authorList>
            <consortium name="The Broad Institute Genomics Platform"/>
            <consortium name="The Broad Institute Genome Sequencing Center for Infectious Disease"/>
            <person name="Wu L."/>
            <person name="Ma J."/>
        </authorList>
    </citation>
    <scope>NUCLEOTIDE SEQUENCE [LARGE SCALE GENOMIC DNA]</scope>
    <source>
        <strain evidence="2">JCM 17111</strain>
    </source>
</reference>
<name>A0ABP6XCX0_9FLAO</name>
<evidence type="ECO:0000313" key="1">
    <source>
        <dbReference type="EMBL" id="GAA3563222.1"/>
    </source>
</evidence>
<gene>
    <name evidence="1" type="ORF">GCM10022395_12300</name>
</gene>
<organism evidence="1 2">
    <name type="scientific">Snuella lapsa</name>
    <dbReference type="NCBI Taxonomy" id="870481"/>
    <lineage>
        <taxon>Bacteria</taxon>
        <taxon>Pseudomonadati</taxon>
        <taxon>Bacteroidota</taxon>
        <taxon>Flavobacteriia</taxon>
        <taxon>Flavobacteriales</taxon>
        <taxon>Flavobacteriaceae</taxon>
        <taxon>Snuella</taxon>
    </lineage>
</organism>
<evidence type="ECO:0000313" key="2">
    <source>
        <dbReference type="Proteomes" id="UP001500954"/>
    </source>
</evidence>
<proteinExistence type="predicted"/>
<dbReference type="EMBL" id="BAABCY010000033">
    <property type="protein sequence ID" value="GAA3563222.1"/>
    <property type="molecule type" value="Genomic_DNA"/>
</dbReference>
<comment type="caution">
    <text evidence="1">The sequence shown here is derived from an EMBL/GenBank/DDBJ whole genome shotgun (WGS) entry which is preliminary data.</text>
</comment>
<accession>A0ABP6XCX0</accession>
<keyword evidence="2" id="KW-1185">Reference proteome</keyword>
<protein>
    <submittedName>
        <fullName evidence="1">Uncharacterized protein</fullName>
    </submittedName>
</protein>
<dbReference type="Proteomes" id="UP001500954">
    <property type="component" value="Unassembled WGS sequence"/>
</dbReference>
<sequence length="55" mass="6231">MPKCGAKFNLNVFVDAVFDGLGLPMACRLEIPIPNREAEAVVFFMNDRLFTMFSF</sequence>